<keyword evidence="1" id="KW-0472">Membrane</keyword>
<organism evidence="2 3">
    <name type="scientific">Chryseobacterium gambrini</name>
    <dbReference type="NCBI Taxonomy" id="373672"/>
    <lineage>
        <taxon>Bacteria</taxon>
        <taxon>Pseudomonadati</taxon>
        <taxon>Bacteroidota</taxon>
        <taxon>Flavobacteriia</taxon>
        <taxon>Flavobacteriales</taxon>
        <taxon>Weeksellaceae</taxon>
        <taxon>Chryseobacterium group</taxon>
        <taxon>Chryseobacterium</taxon>
    </lineage>
</organism>
<dbReference type="EMBL" id="AP029022">
    <property type="protein sequence ID" value="BEV06247.1"/>
    <property type="molecule type" value="Genomic_DNA"/>
</dbReference>
<dbReference type="Proteomes" id="UP001380186">
    <property type="component" value="Chromosome"/>
</dbReference>
<evidence type="ECO:0000313" key="2">
    <source>
        <dbReference type="EMBL" id="BEV06247.1"/>
    </source>
</evidence>
<name>A0ABM8KC18_9FLAO</name>
<feature type="transmembrane region" description="Helical" evidence="1">
    <location>
        <begin position="6"/>
        <end position="25"/>
    </location>
</feature>
<evidence type="ECO:0000256" key="1">
    <source>
        <dbReference type="SAM" id="Phobius"/>
    </source>
</evidence>
<gene>
    <name evidence="2" type="ORF">CRDW_36210</name>
</gene>
<keyword evidence="3" id="KW-1185">Reference proteome</keyword>
<sequence>MILKNTKVSFLISLIGFLILFIYFNNKKGLSDLFKSGADSFISEFSPIEMQKQKYLGGVADSLNHMNAYMNFGDICLPMLDQWKNKIEFGDYVSKEKGSLTLLIERNNKKNYLHFDSINFKGAPPPCRCKELSKK</sequence>
<evidence type="ECO:0000313" key="3">
    <source>
        <dbReference type="Proteomes" id="UP001380186"/>
    </source>
</evidence>
<keyword evidence="1" id="KW-1133">Transmembrane helix</keyword>
<proteinExistence type="predicted"/>
<reference evidence="2 3" key="1">
    <citation type="journal article" date="2020" name="Microbes Environ.">
        <title>Synthetic bacterial community of duckweed: a simple and stable system to study plant-microbe interactions.</title>
        <authorList>
            <person name="Ishizawa H."/>
            <person name="Tada M."/>
            <person name="Kuroda M."/>
            <person name="Inoue D."/>
            <person name="Futamata H."/>
            <person name="Ike M."/>
        </authorList>
    </citation>
    <scope>NUCLEOTIDE SEQUENCE [LARGE SCALE GENOMIC DNA]</scope>
    <source>
        <strain evidence="2 3">DW100</strain>
    </source>
</reference>
<dbReference type="RefSeq" id="WP_338613541.1">
    <property type="nucleotide sequence ID" value="NZ_AP029022.1"/>
</dbReference>
<protein>
    <submittedName>
        <fullName evidence="2">Uncharacterized protein</fullName>
    </submittedName>
</protein>
<keyword evidence="1" id="KW-0812">Transmembrane</keyword>
<accession>A0ABM8KC18</accession>